<evidence type="ECO:0000313" key="2">
    <source>
        <dbReference type="Proteomes" id="UP000397656"/>
    </source>
</evidence>
<gene>
    <name evidence="1" type="ORF">F7R26_035560</name>
</gene>
<dbReference type="AlphaFoldDB" id="A0A643FPF2"/>
<reference evidence="1 2" key="1">
    <citation type="submission" date="2020-10" db="EMBL/GenBank/DDBJ databases">
        <title>Complete genome sequence of Cupriavidus basilensis CCUG 49340T.</title>
        <authorList>
            <person name="Salva-Serra F."/>
            <person name="Donoso R.A."/>
            <person name="Cho K.H."/>
            <person name="Yoo J.A."/>
            <person name="Lee K."/>
            <person name="Yoon S.-H."/>
            <person name="Perez-Pantoja D."/>
            <person name="Moore E.R.B."/>
        </authorList>
    </citation>
    <scope>NUCLEOTIDE SEQUENCE [LARGE SCALE GENOMIC DNA]</scope>
    <source>
        <strain evidence="2">CCUG 49340</strain>
    </source>
</reference>
<proteinExistence type="predicted"/>
<dbReference type="EMBL" id="CP062804">
    <property type="protein sequence ID" value="QOT79965.1"/>
    <property type="molecule type" value="Genomic_DNA"/>
</dbReference>
<organism evidence="1 2">
    <name type="scientific">Cupriavidus basilensis</name>
    <dbReference type="NCBI Taxonomy" id="68895"/>
    <lineage>
        <taxon>Bacteria</taxon>
        <taxon>Pseudomonadati</taxon>
        <taxon>Pseudomonadota</taxon>
        <taxon>Betaproteobacteria</taxon>
        <taxon>Burkholderiales</taxon>
        <taxon>Burkholderiaceae</taxon>
        <taxon>Cupriavidus</taxon>
    </lineage>
</organism>
<dbReference type="RefSeq" id="WP_150989208.1">
    <property type="nucleotide sequence ID" value="NZ_CP062804.1"/>
</dbReference>
<evidence type="ECO:0000313" key="1">
    <source>
        <dbReference type="EMBL" id="QOT79965.1"/>
    </source>
</evidence>
<sequence>MTRRVLQRGSEFSHASAASANDGTEAFVSTGAACAIGLAAFVAALASFSAIADPGDIVILRSVEPRIAYRGIPQGDMPIAAAVEPFPSARFQQSTAAVASDLTDSDLAAAVGRSAAVSGASQSATGRLALAPSQIEGLANGSGAGSVSGGIAGQVAQATGNMTGALMHGLAPLAVGGRP</sequence>
<accession>A0A643FPF2</accession>
<dbReference type="GeneID" id="98406293"/>
<name>A0A643FPF2_9BURK</name>
<dbReference type="Proteomes" id="UP000397656">
    <property type="component" value="Chromosome 2"/>
</dbReference>
<protein>
    <submittedName>
        <fullName evidence="1">Uncharacterized protein</fullName>
    </submittedName>
</protein>